<dbReference type="PANTHER" id="PTHR30576:SF20">
    <property type="entry name" value="QUINOVOSAMINEPHOSPHOTRANSFERAE-RELATED"/>
    <property type="match status" value="1"/>
</dbReference>
<keyword evidence="5" id="KW-1185">Reference proteome</keyword>
<organism evidence="4 5">
    <name type="scientific">Halomarinibacterium sedimenti</name>
    <dbReference type="NCBI Taxonomy" id="2857106"/>
    <lineage>
        <taxon>Bacteria</taxon>
        <taxon>Pseudomonadati</taxon>
        <taxon>Bacteroidota</taxon>
        <taxon>Flavobacteriia</taxon>
        <taxon>Flavobacteriales</taxon>
        <taxon>Flavobacteriaceae</taxon>
        <taxon>Halomarinibacterium</taxon>
    </lineage>
</organism>
<comment type="caution">
    <text evidence="4">The sequence shown here is derived from an EMBL/GenBank/DDBJ whole genome shotgun (WGS) entry which is preliminary data.</text>
</comment>
<keyword evidence="2" id="KW-0812">Transmembrane</keyword>
<reference evidence="4" key="1">
    <citation type="submission" date="2021-07" db="EMBL/GenBank/DDBJ databases">
        <title>Aureisphaera sp. CAU 1614 isolated from sea sediment.</title>
        <authorList>
            <person name="Kim W."/>
        </authorList>
    </citation>
    <scope>NUCLEOTIDE SEQUENCE</scope>
    <source>
        <strain evidence="4">CAU 1614</strain>
    </source>
</reference>
<keyword evidence="2" id="KW-1133">Transmembrane helix</keyword>
<evidence type="ECO:0000313" key="5">
    <source>
        <dbReference type="Proteomes" id="UP001138686"/>
    </source>
</evidence>
<evidence type="ECO:0000256" key="1">
    <source>
        <dbReference type="ARBA" id="ARBA00006464"/>
    </source>
</evidence>
<sequence length="195" mass="22589">MLTQKQKIVKRGFDIVLSLLLFPIILIPLLILWVLSTLSAGRNGWFVQLRIGQHGKPFPFYKLRTLKGENHKDINEIIAKETAFGGWLRKTKLDEIPQLFNVLKGDMSWVGPRPDISGYADRLQGDDKIILSIKPGITGPATIKYKNEDMLLLSQSNPLEYNDTVIWPDKVKMNKEYIENWSFKRDLLYLWQSIF</sequence>
<dbReference type="PANTHER" id="PTHR30576">
    <property type="entry name" value="COLANIC BIOSYNTHESIS UDP-GLUCOSE LIPID CARRIER TRANSFERASE"/>
    <property type="match status" value="1"/>
</dbReference>
<evidence type="ECO:0000313" key="4">
    <source>
        <dbReference type="EMBL" id="MBW2937737.1"/>
    </source>
</evidence>
<keyword evidence="2" id="KW-0472">Membrane</keyword>
<dbReference type="GO" id="GO:0016780">
    <property type="term" value="F:phosphotransferase activity, for other substituted phosphate groups"/>
    <property type="evidence" value="ECO:0007669"/>
    <property type="project" value="TreeGrafter"/>
</dbReference>
<feature type="domain" description="Bacterial sugar transferase" evidence="3">
    <location>
        <begin position="10"/>
        <end position="194"/>
    </location>
</feature>
<feature type="transmembrane region" description="Helical" evidence="2">
    <location>
        <begin position="12"/>
        <end position="35"/>
    </location>
</feature>
<evidence type="ECO:0000259" key="3">
    <source>
        <dbReference type="Pfam" id="PF02397"/>
    </source>
</evidence>
<dbReference type="Pfam" id="PF02397">
    <property type="entry name" value="Bac_transf"/>
    <property type="match status" value="1"/>
</dbReference>
<dbReference type="Proteomes" id="UP001138686">
    <property type="component" value="Unassembled WGS sequence"/>
</dbReference>
<dbReference type="AlphaFoldDB" id="A0A9X1FPZ5"/>
<accession>A0A9X1FPZ5</accession>
<evidence type="ECO:0000256" key="2">
    <source>
        <dbReference type="SAM" id="Phobius"/>
    </source>
</evidence>
<dbReference type="InterPro" id="IPR003362">
    <property type="entry name" value="Bact_transf"/>
</dbReference>
<keyword evidence="4" id="KW-0808">Transferase</keyword>
<protein>
    <submittedName>
        <fullName evidence="4">Sugar transferase</fullName>
    </submittedName>
</protein>
<name>A0A9X1FPZ5_9FLAO</name>
<dbReference type="RefSeq" id="WP_219052151.1">
    <property type="nucleotide sequence ID" value="NZ_JAHWDP010000002.1"/>
</dbReference>
<dbReference type="EMBL" id="JAHWDP010000002">
    <property type="protein sequence ID" value="MBW2937737.1"/>
    <property type="molecule type" value="Genomic_DNA"/>
</dbReference>
<proteinExistence type="inferred from homology"/>
<comment type="similarity">
    <text evidence="1">Belongs to the bacterial sugar transferase family.</text>
</comment>
<gene>
    <name evidence="4" type="ORF">KXJ69_06435</name>
</gene>